<evidence type="ECO:0000313" key="3">
    <source>
        <dbReference type="EMBL" id="KOB67398.1"/>
    </source>
</evidence>
<dbReference type="AlphaFoldDB" id="A0A0L7KVY8"/>
<dbReference type="PANTHER" id="PTHR46599:SF3">
    <property type="entry name" value="PIGGYBAC TRANSPOSABLE ELEMENT-DERIVED PROTEIN 4"/>
    <property type="match status" value="1"/>
</dbReference>
<keyword evidence="1" id="KW-0812">Transmembrane</keyword>
<name>A0A0L7KVY8_OPEBR</name>
<feature type="domain" description="PiggyBac transposable element-derived protein" evidence="2">
    <location>
        <begin position="48"/>
        <end position="119"/>
    </location>
</feature>
<evidence type="ECO:0000259" key="2">
    <source>
        <dbReference type="Pfam" id="PF13843"/>
    </source>
</evidence>
<feature type="domain" description="PiggyBac transposable element-derived protein" evidence="2">
    <location>
        <begin position="129"/>
        <end position="202"/>
    </location>
</feature>
<feature type="transmembrane region" description="Helical" evidence="1">
    <location>
        <begin position="12"/>
        <end position="31"/>
    </location>
</feature>
<dbReference type="Proteomes" id="UP000037510">
    <property type="component" value="Unassembled WGS sequence"/>
</dbReference>
<keyword evidence="4" id="KW-1185">Reference proteome</keyword>
<dbReference type="Pfam" id="PF13843">
    <property type="entry name" value="DDE_Tnp_1_7"/>
    <property type="match status" value="2"/>
</dbReference>
<sequence>QIYRTKGKKKRSAGFLVIPVICLTLPLREPVVYCRHMTYTSKVLWTILFLNAQFMNLILDCTNKYGNRLKAAATTSRARFRQWTDVSVAEFKTFLGILMGTIKLNRMVDYWSSHYLFRLSPHIFMSKDSVGLTEELLCKNSYVTGTLRANRIGNPAEVTNTKLKPGESCIMHNRKKIVVSKWHDKREIMFISSEHTSHYQVAVYGQSNINQPYK</sequence>
<reference evidence="3 4" key="1">
    <citation type="journal article" date="2015" name="Genome Biol. Evol.">
        <title>The genome of winter moth (Operophtera brumata) provides a genomic perspective on sexual dimorphism and phenology.</title>
        <authorList>
            <person name="Derks M.F."/>
            <person name="Smit S."/>
            <person name="Salis L."/>
            <person name="Schijlen E."/>
            <person name="Bossers A."/>
            <person name="Mateman C."/>
            <person name="Pijl A.S."/>
            <person name="de Ridder D."/>
            <person name="Groenen M.A."/>
            <person name="Visser M.E."/>
            <person name="Megens H.J."/>
        </authorList>
    </citation>
    <scope>NUCLEOTIDE SEQUENCE [LARGE SCALE GENOMIC DNA]</scope>
    <source>
        <strain evidence="3">WM2013NL</strain>
        <tissue evidence="3">Head and thorax</tissue>
    </source>
</reference>
<evidence type="ECO:0000313" key="4">
    <source>
        <dbReference type="Proteomes" id="UP000037510"/>
    </source>
</evidence>
<proteinExistence type="predicted"/>
<comment type="caution">
    <text evidence="3">The sequence shown here is derived from an EMBL/GenBank/DDBJ whole genome shotgun (WGS) entry which is preliminary data.</text>
</comment>
<evidence type="ECO:0000256" key="1">
    <source>
        <dbReference type="SAM" id="Phobius"/>
    </source>
</evidence>
<dbReference type="PANTHER" id="PTHR46599">
    <property type="entry name" value="PIGGYBAC TRANSPOSABLE ELEMENT-DERIVED PROTEIN 4"/>
    <property type="match status" value="1"/>
</dbReference>
<organism evidence="3 4">
    <name type="scientific">Operophtera brumata</name>
    <name type="common">Winter moth</name>
    <name type="synonym">Phalaena brumata</name>
    <dbReference type="NCBI Taxonomy" id="104452"/>
    <lineage>
        <taxon>Eukaryota</taxon>
        <taxon>Metazoa</taxon>
        <taxon>Ecdysozoa</taxon>
        <taxon>Arthropoda</taxon>
        <taxon>Hexapoda</taxon>
        <taxon>Insecta</taxon>
        <taxon>Pterygota</taxon>
        <taxon>Neoptera</taxon>
        <taxon>Endopterygota</taxon>
        <taxon>Lepidoptera</taxon>
        <taxon>Glossata</taxon>
        <taxon>Ditrysia</taxon>
        <taxon>Geometroidea</taxon>
        <taxon>Geometridae</taxon>
        <taxon>Larentiinae</taxon>
        <taxon>Operophtera</taxon>
    </lineage>
</organism>
<feature type="non-terminal residue" evidence="3">
    <location>
        <position position="214"/>
    </location>
</feature>
<accession>A0A0L7KVY8</accession>
<dbReference type="EMBL" id="JTDY01005074">
    <property type="protein sequence ID" value="KOB67398.1"/>
    <property type="molecule type" value="Genomic_DNA"/>
</dbReference>
<dbReference type="InterPro" id="IPR029526">
    <property type="entry name" value="PGBD"/>
</dbReference>
<feature type="transmembrane region" description="Helical" evidence="1">
    <location>
        <begin position="43"/>
        <end position="59"/>
    </location>
</feature>
<keyword evidence="1" id="KW-1133">Transmembrane helix</keyword>
<keyword evidence="1" id="KW-0472">Membrane</keyword>
<feature type="non-terminal residue" evidence="3">
    <location>
        <position position="1"/>
    </location>
</feature>
<gene>
    <name evidence="3" type="ORF">OBRU01_19879</name>
</gene>
<protein>
    <submittedName>
        <fullName evidence="3">PiggyBac transposable element-derived protein 4</fullName>
    </submittedName>
</protein>